<sequence>MERGGQTDVDEADGELTVDLIGSDGRSEAELLSERQEFGRRVAEDDDLLDFGPGGVDGCVCAAEAGTQQTDLGRALSLLLSLVLPPLSLPPAGTVFGPCSTRAPAARAFSVGVVTPWARKHGMAQSAPPFRLLRSRSPPTGYGSPVWNGLIIPPAGSCPCGVPGQRSTVARRAGRSTRKGTNMSRITTSAAIDTRYYNSYGFAGGYLPKDRAHTRC</sequence>
<dbReference type="HOGENOM" id="CLU_1277051_0_0_11"/>
<dbReference type="STRING" id="1352936.M878_08590"/>
<comment type="caution">
    <text evidence="1">The sequence shown here is derived from an EMBL/GenBank/DDBJ whole genome shotgun (WGS) entry which is preliminary data.</text>
</comment>
<evidence type="ECO:0000313" key="2">
    <source>
        <dbReference type="Proteomes" id="UP000017984"/>
    </source>
</evidence>
<evidence type="ECO:0000313" key="1">
    <source>
        <dbReference type="EMBL" id="EST34912.1"/>
    </source>
</evidence>
<name>V6KRZ9_STRRC</name>
<organism evidence="1 2">
    <name type="scientific">Streptomyces roseochromogenus subsp. oscitans DS 12.976</name>
    <dbReference type="NCBI Taxonomy" id="1352936"/>
    <lineage>
        <taxon>Bacteria</taxon>
        <taxon>Bacillati</taxon>
        <taxon>Actinomycetota</taxon>
        <taxon>Actinomycetes</taxon>
        <taxon>Kitasatosporales</taxon>
        <taxon>Streptomycetaceae</taxon>
        <taxon>Streptomyces</taxon>
    </lineage>
</organism>
<dbReference type="EMBL" id="AWQX01000066">
    <property type="protein sequence ID" value="EST34912.1"/>
    <property type="molecule type" value="Genomic_DNA"/>
</dbReference>
<reference evidence="1 2" key="1">
    <citation type="journal article" date="2014" name="Genome Announc.">
        <title>Draft Genome Sequence of Streptomyces roseochromogenes subsp. oscitans DS 12.976, Producer of the Aminocoumarin Antibiotic Clorobiocin.</title>
        <authorList>
            <person name="Ruckert C."/>
            <person name="Kalinowski J."/>
            <person name="Heide L."/>
            <person name="Apel A.K."/>
        </authorList>
    </citation>
    <scope>NUCLEOTIDE SEQUENCE [LARGE SCALE GENOMIC DNA]</scope>
    <source>
        <strain evidence="1 2">DS 12.976</strain>
    </source>
</reference>
<dbReference type="AlphaFoldDB" id="V6KRZ9"/>
<gene>
    <name evidence="1" type="ORF">M878_08590</name>
</gene>
<dbReference type="PATRIC" id="fig|1352936.5.peg.1836"/>
<protein>
    <submittedName>
        <fullName evidence="1">Uncharacterized protein</fullName>
    </submittedName>
</protein>
<proteinExistence type="predicted"/>
<keyword evidence="2" id="KW-1185">Reference proteome</keyword>
<dbReference type="Proteomes" id="UP000017984">
    <property type="component" value="Chromosome"/>
</dbReference>
<accession>V6KRZ9</accession>